<organism evidence="4 5">
    <name type="scientific">Corvus moneduloides</name>
    <name type="common">New Caledonian crow</name>
    <dbReference type="NCBI Taxonomy" id="1196302"/>
    <lineage>
        <taxon>Eukaryota</taxon>
        <taxon>Metazoa</taxon>
        <taxon>Chordata</taxon>
        <taxon>Craniata</taxon>
        <taxon>Vertebrata</taxon>
        <taxon>Euteleostomi</taxon>
        <taxon>Archelosauria</taxon>
        <taxon>Archosauria</taxon>
        <taxon>Dinosauria</taxon>
        <taxon>Saurischia</taxon>
        <taxon>Theropoda</taxon>
        <taxon>Coelurosauria</taxon>
        <taxon>Aves</taxon>
        <taxon>Neognathae</taxon>
        <taxon>Neoaves</taxon>
        <taxon>Telluraves</taxon>
        <taxon>Australaves</taxon>
        <taxon>Passeriformes</taxon>
        <taxon>Corvoidea</taxon>
        <taxon>Corvidae</taxon>
        <taxon>Corvus</taxon>
    </lineage>
</organism>
<evidence type="ECO:0000256" key="3">
    <source>
        <dbReference type="SAM" id="MobiDB-lite"/>
    </source>
</evidence>
<evidence type="ECO:0000313" key="4">
    <source>
        <dbReference type="Ensembl" id="ENSCMUP00000028127.1"/>
    </source>
</evidence>
<evidence type="ECO:0000256" key="2">
    <source>
        <dbReference type="ARBA" id="ARBA00020469"/>
    </source>
</evidence>
<reference evidence="5" key="1">
    <citation type="submission" date="2019-10" db="EMBL/GenBank/DDBJ databases">
        <title>Corvus moneduloides (New Caledonian crow) genome, bCorMon1, primary haplotype.</title>
        <authorList>
            <person name="Rutz C."/>
            <person name="Fungtammasan C."/>
            <person name="Mountcastle J."/>
            <person name="Formenti G."/>
            <person name="Chow W."/>
            <person name="Howe K."/>
            <person name="Steele M.P."/>
            <person name="Fernandes J."/>
            <person name="Gilbert M.T.P."/>
            <person name="Fedrigo O."/>
            <person name="Jarvis E.D."/>
            <person name="Gemmell N."/>
        </authorList>
    </citation>
    <scope>NUCLEOTIDE SEQUENCE [LARGE SCALE GENOMIC DNA]</scope>
</reference>
<accession>A0A8U7ME65</accession>
<name>A0A8U7ME65_CORMO</name>
<dbReference type="Pfam" id="PF10044">
    <property type="entry name" value="LIN52"/>
    <property type="match status" value="1"/>
</dbReference>
<keyword evidence="5" id="KW-1185">Reference proteome</keyword>
<comment type="similarity">
    <text evidence="1">Belongs to the lin-52 family.</text>
</comment>
<dbReference type="Ensembl" id="ENSCMUT00000036784.1">
    <property type="protein sequence ID" value="ENSCMUP00000028127.1"/>
    <property type="gene ID" value="ENSCMUG00000018848.1"/>
</dbReference>
<feature type="compositionally biased region" description="Pro residues" evidence="3">
    <location>
        <begin position="344"/>
        <end position="357"/>
    </location>
</feature>
<protein>
    <recommendedName>
        <fullName evidence="2">Protein lin-52 homolog</fullName>
    </recommendedName>
</protein>
<evidence type="ECO:0000256" key="1">
    <source>
        <dbReference type="ARBA" id="ARBA00005456"/>
    </source>
</evidence>
<gene>
    <name evidence="4" type="primary">LIN52</name>
</gene>
<sequence>MELQAPVLSYPHGLRHNGVHVFFKLLQKGISKIAHATKNILSKPGNAELRLTTLFPQDRHLFFCRECTCCENMDGSKADSLWNPALEFGERAAMDSGGKKAVQQLKLFDIVRRKPDPLSVANRCHEASPEPPGVTRGDSRTGHTASRGRSCPGSAPESDKSDMELFSVPPVEHGGSADVCSTGPTGVPAEPAGTALAEQTRGQCRAGSGGSARGSPAPPSPAHRLRSAGRALTTEEEKDAATDVIQGAVRGSWTGGKHRPPQGGSGGTSPRPPFGRSPPGTGLPAGSRGQVSRDPPVPPEPREPPRARGSRLTLSATRRRPPHAPRTAAAIPAEGRCSAAPDGAPRPAPPQAPPPRGSRPIAASNRSGHARFCPRPPCRAADWRREPSRPPSATARPGPAPPGGGRGRGTWGSGAGFVFPLALGSGGEGAGSHVRLVRWRLPRTVRREGRAALPLPRAAPPPSSPHPLFVAGADLEASLLSFEKLDRASPDLWPEQLPGVAEFAASFKSPITSSPPKWMAELENDDIDMLKELGSLTTANLMEKVRGLQNLAYQLGLDESREMTRGKFLNILEKPKK</sequence>
<dbReference type="AlphaFoldDB" id="A0A8U7ME65"/>
<dbReference type="PANTHER" id="PTHR31489:SF2">
    <property type="entry name" value="PROTEIN LIN-52 HOMOLOG"/>
    <property type="match status" value="1"/>
</dbReference>
<dbReference type="Proteomes" id="UP000694553">
    <property type="component" value="Unassembled WGS sequence"/>
</dbReference>
<reference evidence="4" key="3">
    <citation type="submission" date="2025-09" db="UniProtKB">
        <authorList>
            <consortium name="Ensembl"/>
        </authorList>
    </citation>
    <scope>IDENTIFICATION</scope>
</reference>
<dbReference type="GO" id="GO:0070176">
    <property type="term" value="C:DRM complex"/>
    <property type="evidence" value="ECO:0007669"/>
    <property type="project" value="InterPro"/>
</dbReference>
<proteinExistence type="inferred from homology"/>
<dbReference type="PANTHER" id="PTHR31489">
    <property type="entry name" value="LIN52 FAMILY MEMBER"/>
    <property type="match status" value="1"/>
</dbReference>
<reference evidence="4" key="2">
    <citation type="submission" date="2025-08" db="UniProtKB">
        <authorList>
            <consortium name="Ensembl"/>
        </authorList>
    </citation>
    <scope>IDENTIFICATION</scope>
</reference>
<dbReference type="InterPro" id="IPR018737">
    <property type="entry name" value="DREAM_LIN52"/>
</dbReference>
<evidence type="ECO:0000313" key="5">
    <source>
        <dbReference type="Proteomes" id="UP000694553"/>
    </source>
</evidence>
<feature type="region of interest" description="Disordered" evidence="3">
    <location>
        <begin position="120"/>
        <end position="411"/>
    </location>
</feature>
<feature type="compositionally biased region" description="Low complexity" evidence="3">
    <location>
        <begin position="325"/>
        <end position="343"/>
    </location>
</feature>
<dbReference type="GO" id="GO:0006355">
    <property type="term" value="P:regulation of DNA-templated transcription"/>
    <property type="evidence" value="ECO:0007669"/>
    <property type="project" value="InterPro"/>
</dbReference>